<sequence>MFPNTPLKSSELGAYWHAILHKVTYRK</sequence>
<protein>
    <submittedName>
        <fullName evidence="1">Uncharacterized protein</fullName>
    </submittedName>
</protein>
<dbReference type="AlphaFoldDB" id="A0A0E9RT02"/>
<evidence type="ECO:0000313" key="1">
    <source>
        <dbReference type="EMBL" id="JAH31575.1"/>
    </source>
</evidence>
<proteinExistence type="predicted"/>
<name>A0A0E9RT02_ANGAN</name>
<organism evidence="1">
    <name type="scientific">Anguilla anguilla</name>
    <name type="common">European freshwater eel</name>
    <name type="synonym">Muraena anguilla</name>
    <dbReference type="NCBI Taxonomy" id="7936"/>
    <lineage>
        <taxon>Eukaryota</taxon>
        <taxon>Metazoa</taxon>
        <taxon>Chordata</taxon>
        <taxon>Craniata</taxon>
        <taxon>Vertebrata</taxon>
        <taxon>Euteleostomi</taxon>
        <taxon>Actinopterygii</taxon>
        <taxon>Neopterygii</taxon>
        <taxon>Teleostei</taxon>
        <taxon>Anguilliformes</taxon>
        <taxon>Anguillidae</taxon>
        <taxon>Anguilla</taxon>
    </lineage>
</organism>
<dbReference type="EMBL" id="GBXM01077002">
    <property type="protein sequence ID" value="JAH31575.1"/>
    <property type="molecule type" value="Transcribed_RNA"/>
</dbReference>
<reference evidence="1" key="2">
    <citation type="journal article" date="2015" name="Fish Shellfish Immunol.">
        <title>Early steps in the European eel (Anguilla anguilla)-Vibrio vulnificus interaction in the gills: Role of the RtxA13 toxin.</title>
        <authorList>
            <person name="Callol A."/>
            <person name="Pajuelo D."/>
            <person name="Ebbesson L."/>
            <person name="Teles M."/>
            <person name="MacKenzie S."/>
            <person name="Amaro C."/>
        </authorList>
    </citation>
    <scope>NUCLEOTIDE SEQUENCE</scope>
</reference>
<accession>A0A0E9RT02</accession>
<reference evidence="1" key="1">
    <citation type="submission" date="2014-11" db="EMBL/GenBank/DDBJ databases">
        <authorList>
            <person name="Amaro Gonzalez C."/>
        </authorList>
    </citation>
    <scope>NUCLEOTIDE SEQUENCE</scope>
</reference>